<feature type="compositionally biased region" description="Pro residues" evidence="1">
    <location>
        <begin position="46"/>
        <end position="57"/>
    </location>
</feature>
<keyword evidence="2" id="KW-0472">Membrane</keyword>
<protein>
    <submittedName>
        <fullName evidence="3">Uncharacterized protein</fullName>
    </submittedName>
</protein>
<keyword evidence="2" id="KW-1133">Transmembrane helix</keyword>
<feature type="compositionally biased region" description="Low complexity" evidence="1">
    <location>
        <begin position="200"/>
        <end position="243"/>
    </location>
</feature>
<evidence type="ECO:0000313" key="3">
    <source>
        <dbReference type="EMBL" id="TCO51981.1"/>
    </source>
</evidence>
<feature type="compositionally biased region" description="Low complexity" evidence="1">
    <location>
        <begin position="259"/>
        <end position="295"/>
    </location>
</feature>
<feature type="compositionally biased region" description="Pro residues" evidence="1">
    <location>
        <begin position="120"/>
        <end position="131"/>
    </location>
</feature>
<keyword evidence="2" id="KW-0812">Transmembrane</keyword>
<dbReference type="Proteomes" id="UP000295573">
    <property type="component" value="Unassembled WGS sequence"/>
</dbReference>
<accession>A0A4R2J184</accession>
<organism evidence="3 4">
    <name type="scientific">Kribbella antiqua</name>
    <dbReference type="NCBI Taxonomy" id="2512217"/>
    <lineage>
        <taxon>Bacteria</taxon>
        <taxon>Bacillati</taxon>
        <taxon>Actinomycetota</taxon>
        <taxon>Actinomycetes</taxon>
        <taxon>Propionibacteriales</taxon>
        <taxon>Kribbellaceae</taxon>
        <taxon>Kribbella</taxon>
    </lineage>
</organism>
<comment type="caution">
    <text evidence="3">The sequence shown here is derived from an EMBL/GenBank/DDBJ whole genome shotgun (WGS) entry which is preliminary data.</text>
</comment>
<evidence type="ECO:0000256" key="1">
    <source>
        <dbReference type="SAM" id="MobiDB-lite"/>
    </source>
</evidence>
<name>A0A4R2J184_9ACTN</name>
<gene>
    <name evidence="3" type="ORF">EV646_101977</name>
</gene>
<feature type="compositionally biased region" description="Low complexity" evidence="1">
    <location>
        <begin position="159"/>
        <end position="193"/>
    </location>
</feature>
<sequence>MAENQDQTPQRPPARHSAPPHQPQPGFGDRPQGYQPGSDPLAQSTPAPPPPPVPSPPSQGADPLAGTPQAPPVPSNWSEAGPPAASDRRDQGLSSQPPADYRPADSSNDGSDALFGQSPAPAPPPPPPPTRPTGGASTPYQGQQQAGPQHRAPQPPDQPYYAQAQQQPRSQPSQQQQAGQQHQPQQPPRAQHAAPPPQQPQTGQARPATGYSGPPQANQGQYGAQQQQYGAPQAGQQYTGQPQRTGQPKHPGQPQHSGQPTYAQQQPQPPYSQNQYSQAQHGQAQQPQHSQQSGHSKGKSTGNSSLETARRARLIGALVLVVAALATTGLSVGWIWTKADAVAPVTLPTGNQKPMKTVSPSVRPKEVPGKLVGTQIVAGNNDTMPIMGSAWSETGERTGLWSAAAIWLTVHKNYDGKKNHDWGNYVAFGQLPPEIPYTGKAGLREAAAKIGEYTVTQLYSKSAKVSNVAHKNITVDGHPGHEITARVAVTDAPGLETFSTVMFAVIDRGDGTAAVAIGDIAGSTPTWQNVWRSKVAGIKINS</sequence>
<feature type="transmembrane region" description="Helical" evidence="2">
    <location>
        <begin position="314"/>
        <end position="336"/>
    </location>
</feature>
<dbReference type="AlphaFoldDB" id="A0A4R2J184"/>
<dbReference type="RefSeq" id="WP_241995287.1">
    <property type="nucleotide sequence ID" value="NZ_SLWR01000001.1"/>
</dbReference>
<proteinExistence type="predicted"/>
<feature type="region of interest" description="Disordered" evidence="1">
    <location>
        <begin position="1"/>
        <end position="306"/>
    </location>
</feature>
<reference evidence="3 4" key="1">
    <citation type="journal article" date="2015" name="Stand. Genomic Sci.">
        <title>Genomic Encyclopedia of Bacterial and Archaeal Type Strains, Phase III: the genomes of soil and plant-associated and newly described type strains.</title>
        <authorList>
            <person name="Whitman W.B."/>
            <person name="Woyke T."/>
            <person name="Klenk H.P."/>
            <person name="Zhou Y."/>
            <person name="Lilburn T.G."/>
            <person name="Beck B.J."/>
            <person name="De Vos P."/>
            <person name="Vandamme P."/>
            <person name="Eisen J.A."/>
            <person name="Garrity G."/>
            <person name="Hugenholtz P."/>
            <person name="Kyrpides N.C."/>
        </authorList>
    </citation>
    <scope>NUCLEOTIDE SEQUENCE [LARGE SCALE GENOMIC DNA]</scope>
    <source>
        <strain evidence="3 4">VKM Ac-2541</strain>
    </source>
</reference>
<evidence type="ECO:0000313" key="4">
    <source>
        <dbReference type="Proteomes" id="UP000295573"/>
    </source>
</evidence>
<evidence type="ECO:0000256" key="2">
    <source>
        <dbReference type="SAM" id="Phobius"/>
    </source>
</evidence>
<dbReference type="EMBL" id="SLWR01000001">
    <property type="protein sequence ID" value="TCO51981.1"/>
    <property type="molecule type" value="Genomic_DNA"/>
</dbReference>
<keyword evidence="4" id="KW-1185">Reference proteome</keyword>